<dbReference type="HOGENOM" id="CLU_1607130_0_0_2"/>
<dbReference type="KEGG" id="hxa:Halxa_0085"/>
<dbReference type="Proteomes" id="UP000006794">
    <property type="component" value="Plasmid pHALXA02"/>
</dbReference>
<gene>
    <name evidence="1" type="ordered locus">Halxa_0085</name>
</gene>
<accession>F8DE56</accession>
<dbReference type="AlphaFoldDB" id="F8DE56"/>
<keyword evidence="1" id="KW-0614">Plasmid</keyword>
<keyword evidence="2" id="KW-1185">Reference proteome</keyword>
<evidence type="ECO:0000313" key="2">
    <source>
        <dbReference type="Proteomes" id="UP000006794"/>
    </source>
</evidence>
<dbReference type="Gene3D" id="3.40.50.1010">
    <property type="entry name" value="5'-nuclease"/>
    <property type="match status" value="1"/>
</dbReference>
<dbReference type="EMBL" id="CP002841">
    <property type="protein sequence ID" value="AEH39332.1"/>
    <property type="molecule type" value="Genomic_DNA"/>
</dbReference>
<evidence type="ECO:0008006" key="3">
    <source>
        <dbReference type="Google" id="ProtNLM"/>
    </source>
</evidence>
<name>F8DE56_HALXS</name>
<proteinExistence type="predicted"/>
<sequence length="165" mass="19158">MSFSLESRVDIYDSNVWVHGLTRKSADAEARIQEIIDNKRCVLVTPYIYEEVDQAIQRDSDNQQAADELRDRFAQMMSNPFISDPNHQEVSDVDLDTVRSDPTVQAFAEVLEIQAKDIPILQAAQQCSNPNPTIFTNDEDFYELSERKERYNLGRIEFEYVEYPK</sequence>
<protein>
    <recommendedName>
        <fullName evidence="3">PIN domain-containing protein</fullName>
    </recommendedName>
</protein>
<evidence type="ECO:0000313" key="1">
    <source>
        <dbReference type="EMBL" id="AEH39332.1"/>
    </source>
</evidence>
<dbReference type="eggNOG" id="arCOG10206">
    <property type="taxonomic scope" value="Archaea"/>
</dbReference>
<reference evidence="2" key="1">
    <citation type="journal article" date="2012" name="Stand. Genomic Sci.">
        <title>Complete genome sequence of Halopiger xanaduensis type strain (SH-6(T)).</title>
        <authorList>
            <person name="Anderson I."/>
            <person name="Tindall B.J."/>
            <person name="Rohde M."/>
            <person name="Lucas S."/>
            <person name="Han J."/>
            <person name="Lapidus A."/>
            <person name="Cheng J.F."/>
            <person name="Goodwin L."/>
            <person name="Pitluck S."/>
            <person name="Peters L."/>
            <person name="Pati A."/>
            <person name="Mikhailova N."/>
            <person name="Pagani I."/>
            <person name="Teshima H."/>
            <person name="Han C."/>
            <person name="Tapia R."/>
            <person name="Land M."/>
            <person name="Woyke T."/>
            <person name="Klenk H.P."/>
            <person name="Kyrpides N."/>
            <person name="Ivanova N."/>
        </authorList>
    </citation>
    <scope>NUCLEOTIDE SEQUENCE [LARGE SCALE GENOMIC DNA]</scope>
    <source>
        <strain evidence="2">DSM 18323 / JCM 14033 / SH-6</strain>
        <plasmid evidence="2">Plasmid pHALXA02</plasmid>
    </source>
</reference>
<organism evidence="1 2">
    <name type="scientific">Halopiger xanaduensis (strain DSM 18323 / JCM 14033 / SH-6)</name>
    <dbReference type="NCBI Taxonomy" id="797210"/>
    <lineage>
        <taxon>Archaea</taxon>
        <taxon>Methanobacteriati</taxon>
        <taxon>Methanobacteriota</taxon>
        <taxon>Stenosarchaea group</taxon>
        <taxon>Halobacteria</taxon>
        <taxon>Halobacteriales</taxon>
        <taxon>Natrialbaceae</taxon>
        <taxon>Halopiger</taxon>
    </lineage>
</organism>
<geneLocation type="plasmid" evidence="1 2">
    <name>pHALXA02</name>
</geneLocation>